<evidence type="ECO:0008006" key="5">
    <source>
        <dbReference type="Google" id="ProtNLM"/>
    </source>
</evidence>
<feature type="transmembrane region" description="Helical" evidence="1">
    <location>
        <begin position="536"/>
        <end position="560"/>
    </location>
</feature>
<dbReference type="STRING" id="348802.A0A0D2D561"/>
<dbReference type="Proteomes" id="UP000054342">
    <property type="component" value="Unassembled WGS sequence"/>
</dbReference>
<dbReference type="InterPro" id="IPR053143">
    <property type="entry name" value="Arylsulfate_ST"/>
</dbReference>
<evidence type="ECO:0000313" key="3">
    <source>
        <dbReference type="EMBL" id="KIW57457.1"/>
    </source>
</evidence>
<keyword evidence="1" id="KW-0812">Transmembrane</keyword>
<dbReference type="PANTHER" id="PTHR35340">
    <property type="entry name" value="PQQ ENZYME REPEAT PROTEIN-RELATED"/>
    <property type="match status" value="1"/>
</dbReference>
<dbReference type="Pfam" id="PF14269">
    <property type="entry name" value="Arylsulfotran_2"/>
    <property type="match status" value="1"/>
</dbReference>
<proteinExistence type="predicted"/>
<organism evidence="3 4">
    <name type="scientific">Exophiala xenobiotica</name>
    <dbReference type="NCBI Taxonomy" id="348802"/>
    <lineage>
        <taxon>Eukaryota</taxon>
        <taxon>Fungi</taxon>
        <taxon>Dikarya</taxon>
        <taxon>Ascomycota</taxon>
        <taxon>Pezizomycotina</taxon>
        <taxon>Eurotiomycetes</taxon>
        <taxon>Chaetothyriomycetidae</taxon>
        <taxon>Chaetothyriales</taxon>
        <taxon>Herpotrichiellaceae</taxon>
        <taxon>Exophiala</taxon>
    </lineage>
</organism>
<dbReference type="RefSeq" id="XP_013318041.1">
    <property type="nucleotide sequence ID" value="XM_013462587.1"/>
</dbReference>
<dbReference type="AlphaFoldDB" id="A0A0D2D561"/>
<protein>
    <recommendedName>
        <fullName evidence="5">ASST-domain-containing protein</fullName>
    </recommendedName>
</protein>
<feature type="chain" id="PRO_5002255603" description="ASST-domain-containing protein" evidence="2">
    <location>
        <begin position="21"/>
        <end position="588"/>
    </location>
</feature>
<dbReference type="EMBL" id="KN847319">
    <property type="protein sequence ID" value="KIW57457.1"/>
    <property type="molecule type" value="Genomic_DNA"/>
</dbReference>
<evidence type="ECO:0000256" key="2">
    <source>
        <dbReference type="SAM" id="SignalP"/>
    </source>
</evidence>
<reference evidence="3 4" key="1">
    <citation type="submission" date="2015-01" db="EMBL/GenBank/DDBJ databases">
        <title>The Genome Sequence of Exophiala xenobiotica CBS118157.</title>
        <authorList>
            <consortium name="The Broad Institute Genomics Platform"/>
            <person name="Cuomo C."/>
            <person name="de Hoog S."/>
            <person name="Gorbushina A."/>
            <person name="Stielow B."/>
            <person name="Teixiera M."/>
            <person name="Abouelleil A."/>
            <person name="Chapman S.B."/>
            <person name="Priest M."/>
            <person name="Young S.K."/>
            <person name="Wortman J."/>
            <person name="Nusbaum C."/>
            <person name="Birren B."/>
        </authorList>
    </citation>
    <scope>NUCLEOTIDE SEQUENCE [LARGE SCALE GENOMIC DNA]</scope>
    <source>
        <strain evidence="3 4">CBS 118157</strain>
    </source>
</reference>
<keyword evidence="1" id="KW-1133">Transmembrane helix</keyword>
<keyword evidence="4" id="KW-1185">Reference proteome</keyword>
<dbReference type="InterPro" id="IPR039535">
    <property type="entry name" value="ASST-like"/>
</dbReference>
<name>A0A0D2D561_9EURO</name>
<dbReference type="HOGENOM" id="CLU_018249_0_1_1"/>
<sequence length="588" mass="65697">MRWTLCLLILSFTALKVTYADLPAFSRSKSFDKGDYGNFVAQPYRSTSFSVPRLNVFEKGRSCRDDGLFVMLTLRGWSVPQPAPIIFDGHGALVWTDPTYVQPYNLQVQTYRGEQFLTFWAGDDGVKGHGSGFYYMLDSHYNLRYKLSGGNGLDGDLHEFYLTRNATALITVYQTIQANLTSVGKPANGWIWDGLFQEIDVETNEVLFQWRASDHLPFTDSQWGPGDLGSSQEDAWDWFHINSVEKDERGNYLISSRWMRAIYYIDGTSGDILWTLGGRRNDFKDLSFGRATGFASQHHARWHDGYTSITLFDNSNPGPGRPSSGLWLDLDFEKWTVKLRKQYLSTNKLSSDSQGSIQTLPSGNVLVGYGMEAQYVEFTRDGDVLCEVHLAPASGFGSASVQSYRTSKYDWVGLPQTDPDIIQINGTIYVSWNGATEVRHWLVEDALTANATNYDFHEVKRVAKDGFETSVSTTGVKRPYVRVSALDGSGNVLGRAPIVERGEPPPGQPETMEEESEEEISLKGGWASNGNNEQALVIAVVVLVSALTLVGLSYSGFVALQHLTKYYHYKRANGGSALYEKIDALELQ</sequence>
<dbReference type="PANTHER" id="PTHR35340:SF5">
    <property type="entry name" value="ASST-DOMAIN-CONTAINING PROTEIN"/>
    <property type="match status" value="1"/>
</dbReference>
<feature type="signal peptide" evidence="2">
    <location>
        <begin position="1"/>
        <end position="20"/>
    </location>
</feature>
<keyword evidence="2" id="KW-0732">Signal</keyword>
<dbReference type="GeneID" id="25327916"/>
<dbReference type="OrthoDB" id="5427350at2759"/>
<accession>A0A0D2D561</accession>
<evidence type="ECO:0000313" key="4">
    <source>
        <dbReference type="Proteomes" id="UP000054342"/>
    </source>
</evidence>
<evidence type="ECO:0000256" key="1">
    <source>
        <dbReference type="SAM" id="Phobius"/>
    </source>
</evidence>
<keyword evidence="1" id="KW-0472">Membrane</keyword>
<gene>
    <name evidence="3" type="ORF">PV05_06008</name>
</gene>